<gene>
    <name evidence="4" type="ORF">SAMN05660748_0993</name>
</gene>
<dbReference type="Gene3D" id="3.20.20.370">
    <property type="entry name" value="Glycoside hydrolase/deacetylase"/>
    <property type="match status" value="1"/>
</dbReference>
<proteinExistence type="predicted"/>
<dbReference type="GO" id="GO:0005576">
    <property type="term" value="C:extracellular region"/>
    <property type="evidence" value="ECO:0007669"/>
    <property type="project" value="UniProtKB-SubCell"/>
</dbReference>
<keyword evidence="2" id="KW-0732">Signal</keyword>
<evidence type="ECO:0000259" key="3">
    <source>
        <dbReference type="PROSITE" id="PS51677"/>
    </source>
</evidence>
<dbReference type="Proteomes" id="UP000219435">
    <property type="component" value="Unassembled WGS sequence"/>
</dbReference>
<dbReference type="CDD" id="cd10918">
    <property type="entry name" value="CE4_NodB_like_5s_6s"/>
    <property type="match status" value="1"/>
</dbReference>
<dbReference type="GO" id="GO:0016810">
    <property type="term" value="F:hydrolase activity, acting on carbon-nitrogen (but not peptide) bonds"/>
    <property type="evidence" value="ECO:0007669"/>
    <property type="project" value="InterPro"/>
</dbReference>
<sequence>MGPASVFGRAPRVLMYHSISPSHGPDPHALRVAPDRLDQQLAHLRRRGLQGVSVAEWLVAVDRGRARRLVALTFDDGYRDFVDHAMPVLDHHGMTSSVYVVTGKLGGRSDWDQEPSLPLVTADDVRAIAAAGHEVGSHSGTHVRLAGATAAERTAEIADSRRALAEVLGRDVPGFCFPYGSFDEAAVQAVVDAGYDYACVTDDHTRPRRHAIPRFFVGQKDTGLRLEVKFLRHRLRARSRAAAS</sequence>
<dbReference type="PANTHER" id="PTHR34216:SF3">
    <property type="entry name" value="POLY-BETA-1,6-N-ACETYL-D-GLUCOSAMINE N-DEACETYLASE"/>
    <property type="match status" value="1"/>
</dbReference>
<protein>
    <submittedName>
        <fullName evidence="4">Polysaccharide deacetylase</fullName>
    </submittedName>
</protein>
<evidence type="ECO:0000313" key="4">
    <source>
        <dbReference type="EMBL" id="SOC47736.1"/>
    </source>
</evidence>
<name>A0A285V407_9ACTN</name>
<accession>A0A285V407</accession>
<dbReference type="Pfam" id="PF01522">
    <property type="entry name" value="Polysacc_deac_1"/>
    <property type="match status" value="1"/>
</dbReference>
<dbReference type="RefSeq" id="WP_217991444.1">
    <property type="nucleotide sequence ID" value="NZ_OBQI01000001.1"/>
</dbReference>
<reference evidence="5" key="1">
    <citation type="submission" date="2017-08" db="EMBL/GenBank/DDBJ databases">
        <authorList>
            <person name="Varghese N."/>
            <person name="Submissions S."/>
        </authorList>
    </citation>
    <scope>NUCLEOTIDE SEQUENCE [LARGE SCALE GENOMIC DNA]</scope>
    <source>
        <strain evidence="5">DSM 4725</strain>
    </source>
</reference>
<organism evidence="4 5">
    <name type="scientific">Blastococcus aggregatus</name>
    <dbReference type="NCBI Taxonomy" id="38502"/>
    <lineage>
        <taxon>Bacteria</taxon>
        <taxon>Bacillati</taxon>
        <taxon>Actinomycetota</taxon>
        <taxon>Actinomycetes</taxon>
        <taxon>Geodermatophilales</taxon>
        <taxon>Geodermatophilaceae</taxon>
        <taxon>Blastococcus</taxon>
    </lineage>
</organism>
<dbReference type="AlphaFoldDB" id="A0A285V407"/>
<keyword evidence="5" id="KW-1185">Reference proteome</keyword>
<dbReference type="InterPro" id="IPR011330">
    <property type="entry name" value="Glyco_hydro/deAcase_b/a-brl"/>
</dbReference>
<evidence type="ECO:0000313" key="5">
    <source>
        <dbReference type="Proteomes" id="UP000219435"/>
    </source>
</evidence>
<dbReference type="PROSITE" id="PS51677">
    <property type="entry name" value="NODB"/>
    <property type="match status" value="1"/>
</dbReference>
<feature type="domain" description="NodB homology" evidence="3">
    <location>
        <begin position="68"/>
        <end position="244"/>
    </location>
</feature>
<dbReference type="InterPro" id="IPR051398">
    <property type="entry name" value="Polysacch_Deacetylase"/>
</dbReference>
<dbReference type="PANTHER" id="PTHR34216">
    <property type="match status" value="1"/>
</dbReference>
<dbReference type="EMBL" id="OBQI01000001">
    <property type="protein sequence ID" value="SOC47736.1"/>
    <property type="molecule type" value="Genomic_DNA"/>
</dbReference>
<evidence type="ECO:0000256" key="1">
    <source>
        <dbReference type="ARBA" id="ARBA00004613"/>
    </source>
</evidence>
<dbReference type="GO" id="GO:0005975">
    <property type="term" value="P:carbohydrate metabolic process"/>
    <property type="evidence" value="ECO:0007669"/>
    <property type="project" value="InterPro"/>
</dbReference>
<evidence type="ECO:0000256" key="2">
    <source>
        <dbReference type="ARBA" id="ARBA00022729"/>
    </source>
</evidence>
<comment type="subcellular location">
    <subcellularLocation>
        <location evidence="1">Secreted</location>
    </subcellularLocation>
</comment>
<dbReference type="SUPFAM" id="SSF88713">
    <property type="entry name" value="Glycoside hydrolase/deacetylase"/>
    <property type="match status" value="1"/>
</dbReference>
<dbReference type="InterPro" id="IPR002509">
    <property type="entry name" value="NODB_dom"/>
</dbReference>